<evidence type="ECO:0000256" key="2">
    <source>
        <dbReference type="ARBA" id="ARBA00006679"/>
    </source>
</evidence>
<feature type="transmembrane region" description="Helical" evidence="7">
    <location>
        <begin position="109"/>
        <end position="127"/>
    </location>
</feature>
<feature type="transmembrane region" description="Helical" evidence="7">
    <location>
        <begin position="12"/>
        <end position="32"/>
    </location>
</feature>
<protein>
    <submittedName>
        <fullName evidence="8">DoxX family protein</fullName>
    </submittedName>
</protein>
<comment type="similarity">
    <text evidence="2">Belongs to the DoxX family.</text>
</comment>
<dbReference type="RefSeq" id="WP_200358806.1">
    <property type="nucleotide sequence ID" value="NZ_JAENIL010000073.1"/>
</dbReference>
<feature type="transmembrane region" description="Helical" evidence="7">
    <location>
        <begin position="61"/>
        <end position="79"/>
    </location>
</feature>
<dbReference type="EMBL" id="JAENIL010000073">
    <property type="protein sequence ID" value="MBK1880155.1"/>
    <property type="molecule type" value="Genomic_DNA"/>
</dbReference>
<evidence type="ECO:0000256" key="3">
    <source>
        <dbReference type="ARBA" id="ARBA00022475"/>
    </source>
</evidence>
<dbReference type="InterPro" id="IPR051907">
    <property type="entry name" value="DoxX-like_oxidoreductase"/>
</dbReference>
<accession>A0A934S2T8</accession>
<keyword evidence="3" id="KW-1003">Cell membrane</keyword>
<dbReference type="Proteomes" id="UP000617628">
    <property type="component" value="Unassembled WGS sequence"/>
</dbReference>
<evidence type="ECO:0000256" key="5">
    <source>
        <dbReference type="ARBA" id="ARBA00022989"/>
    </source>
</evidence>
<keyword evidence="4 7" id="KW-0812">Transmembrane</keyword>
<keyword evidence="6 7" id="KW-0472">Membrane</keyword>
<evidence type="ECO:0000313" key="8">
    <source>
        <dbReference type="EMBL" id="MBK1880155.1"/>
    </source>
</evidence>
<dbReference type="PANTHER" id="PTHR33452:SF1">
    <property type="entry name" value="INNER MEMBRANE PROTEIN YPHA-RELATED"/>
    <property type="match status" value="1"/>
</dbReference>
<gene>
    <name evidence="8" type="ORF">JIN87_24935</name>
</gene>
<organism evidence="8 9">
    <name type="scientific">Pelagicoccus mobilis</name>
    <dbReference type="NCBI Taxonomy" id="415221"/>
    <lineage>
        <taxon>Bacteria</taxon>
        <taxon>Pseudomonadati</taxon>
        <taxon>Verrucomicrobiota</taxon>
        <taxon>Opitutia</taxon>
        <taxon>Puniceicoccales</taxon>
        <taxon>Pelagicoccaceae</taxon>
        <taxon>Pelagicoccus</taxon>
    </lineage>
</organism>
<evidence type="ECO:0000256" key="7">
    <source>
        <dbReference type="SAM" id="Phobius"/>
    </source>
</evidence>
<sequence length="139" mass="14644">MKSPLTGLSKFDFFGVLLLRLGVGVLLAFHGYPILTGGGEVWAEVGSGAKITTLPENFYEFAGLASGLIQFMGGILLIIGLFTRGASLLLVIVVGFAIANHIVAESYQLSFIAHLQLALGLLGLVFIGPGRLSLDRKGI</sequence>
<keyword evidence="5 7" id="KW-1133">Transmembrane helix</keyword>
<keyword evidence="9" id="KW-1185">Reference proteome</keyword>
<dbReference type="GO" id="GO:0005886">
    <property type="term" value="C:plasma membrane"/>
    <property type="evidence" value="ECO:0007669"/>
    <property type="project" value="UniProtKB-SubCell"/>
</dbReference>
<proteinExistence type="inferred from homology"/>
<feature type="transmembrane region" description="Helical" evidence="7">
    <location>
        <begin position="86"/>
        <end position="103"/>
    </location>
</feature>
<dbReference type="Pfam" id="PF07681">
    <property type="entry name" value="DoxX"/>
    <property type="match status" value="1"/>
</dbReference>
<comment type="caution">
    <text evidence="8">The sequence shown here is derived from an EMBL/GenBank/DDBJ whole genome shotgun (WGS) entry which is preliminary data.</text>
</comment>
<dbReference type="PANTHER" id="PTHR33452">
    <property type="entry name" value="OXIDOREDUCTASE CATD-RELATED"/>
    <property type="match status" value="1"/>
</dbReference>
<dbReference type="InterPro" id="IPR032808">
    <property type="entry name" value="DoxX"/>
</dbReference>
<evidence type="ECO:0000256" key="1">
    <source>
        <dbReference type="ARBA" id="ARBA00004651"/>
    </source>
</evidence>
<comment type="subcellular location">
    <subcellularLocation>
        <location evidence="1">Cell membrane</location>
        <topology evidence="1">Multi-pass membrane protein</topology>
    </subcellularLocation>
</comment>
<evidence type="ECO:0000256" key="4">
    <source>
        <dbReference type="ARBA" id="ARBA00022692"/>
    </source>
</evidence>
<dbReference type="AlphaFoldDB" id="A0A934S2T8"/>
<evidence type="ECO:0000313" key="9">
    <source>
        <dbReference type="Proteomes" id="UP000617628"/>
    </source>
</evidence>
<evidence type="ECO:0000256" key="6">
    <source>
        <dbReference type="ARBA" id="ARBA00023136"/>
    </source>
</evidence>
<name>A0A934S2T8_9BACT</name>
<reference evidence="8" key="1">
    <citation type="submission" date="2021-01" db="EMBL/GenBank/DDBJ databases">
        <title>Modified the classification status of verrucomicrobia.</title>
        <authorList>
            <person name="Feng X."/>
        </authorList>
    </citation>
    <scope>NUCLEOTIDE SEQUENCE</scope>
    <source>
        <strain evidence="8">KCTC 13126</strain>
    </source>
</reference>